<accession>A0ABT8A958</accession>
<name>A0ABT8A958_9PROT</name>
<dbReference type="Proteomes" id="UP001529369">
    <property type="component" value="Unassembled WGS sequence"/>
</dbReference>
<evidence type="ECO:0000313" key="2">
    <source>
        <dbReference type="EMBL" id="MDN3566307.1"/>
    </source>
</evidence>
<organism evidence="2 3">
    <name type="scientific">Paeniroseomonas aquatica</name>
    <dbReference type="NCBI Taxonomy" id="373043"/>
    <lineage>
        <taxon>Bacteria</taxon>
        <taxon>Pseudomonadati</taxon>
        <taxon>Pseudomonadota</taxon>
        <taxon>Alphaproteobacteria</taxon>
        <taxon>Acetobacterales</taxon>
        <taxon>Acetobacteraceae</taxon>
        <taxon>Paeniroseomonas</taxon>
    </lineage>
</organism>
<evidence type="ECO:0000313" key="3">
    <source>
        <dbReference type="Proteomes" id="UP001529369"/>
    </source>
</evidence>
<comment type="caution">
    <text evidence="2">The sequence shown here is derived from an EMBL/GenBank/DDBJ whole genome shotgun (WGS) entry which is preliminary data.</text>
</comment>
<gene>
    <name evidence="2" type="ORF">QWZ14_18200</name>
</gene>
<evidence type="ECO:0000256" key="1">
    <source>
        <dbReference type="SAM" id="MobiDB-lite"/>
    </source>
</evidence>
<feature type="region of interest" description="Disordered" evidence="1">
    <location>
        <begin position="1"/>
        <end position="69"/>
    </location>
</feature>
<protein>
    <submittedName>
        <fullName evidence="2">Uncharacterized protein</fullName>
    </submittedName>
</protein>
<proteinExistence type="predicted"/>
<keyword evidence="3" id="KW-1185">Reference proteome</keyword>
<dbReference type="EMBL" id="JAUFPN010000170">
    <property type="protein sequence ID" value="MDN3566307.1"/>
    <property type="molecule type" value="Genomic_DNA"/>
</dbReference>
<sequence length="69" mass="6540">MAGSAADPLSTAARERAGAGCPATSAGMPVIAGTKGDEPLIVRTSPGRGSAGQTGIYAIPPGGEANGCN</sequence>
<reference evidence="3" key="1">
    <citation type="journal article" date="2019" name="Int. J. Syst. Evol. Microbiol.">
        <title>The Global Catalogue of Microorganisms (GCM) 10K type strain sequencing project: providing services to taxonomists for standard genome sequencing and annotation.</title>
        <authorList>
            <consortium name="The Broad Institute Genomics Platform"/>
            <consortium name="The Broad Institute Genome Sequencing Center for Infectious Disease"/>
            <person name="Wu L."/>
            <person name="Ma J."/>
        </authorList>
    </citation>
    <scope>NUCLEOTIDE SEQUENCE [LARGE SCALE GENOMIC DNA]</scope>
    <source>
        <strain evidence="3">CECT 7131</strain>
    </source>
</reference>